<evidence type="ECO:0000259" key="9">
    <source>
        <dbReference type="Pfam" id="PF06429"/>
    </source>
</evidence>
<dbReference type="AlphaFoldDB" id="A0A1G8ZBR8"/>
<evidence type="ECO:0000259" key="10">
    <source>
        <dbReference type="Pfam" id="PF21158"/>
    </source>
</evidence>
<dbReference type="Pfam" id="PF22638">
    <property type="entry name" value="FlgK_D1"/>
    <property type="match status" value="1"/>
</dbReference>
<protein>
    <recommendedName>
        <fullName evidence="4 7">Flagellar hook-associated protein 1</fullName>
        <shortName evidence="7">HAP1</shortName>
    </recommendedName>
</protein>
<evidence type="ECO:0000256" key="1">
    <source>
        <dbReference type="ARBA" id="ARBA00004365"/>
    </source>
</evidence>
<organism evidence="12 13">
    <name type="scientific">Methylophilus rhizosphaerae</name>
    <dbReference type="NCBI Taxonomy" id="492660"/>
    <lineage>
        <taxon>Bacteria</taxon>
        <taxon>Pseudomonadati</taxon>
        <taxon>Pseudomonadota</taxon>
        <taxon>Betaproteobacteria</taxon>
        <taxon>Nitrosomonadales</taxon>
        <taxon>Methylophilaceae</taxon>
        <taxon>Methylophilus</taxon>
    </lineage>
</organism>
<dbReference type="Pfam" id="PF00460">
    <property type="entry name" value="Flg_bb_rod"/>
    <property type="match status" value="1"/>
</dbReference>
<evidence type="ECO:0000256" key="2">
    <source>
        <dbReference type="ARBA" id="ARBA00004613"/>
    </source>
</evidence>
<comment type="subcellular location">
    <subcellularLocation>
        <location evidence="1 7">Bacterial flagellum</location>
    </subcellularLocation>
    <subcellularLocation>
        <location evidence="2 7">Secreted</location>
    </subcellularLocation>
</comment>
<dbReference type="InterPro" id="IPR010930">
    <property type="entry name" value="Flg_bb/hook_C_dom"/>
</dbReference>
<keyword evidence="6 7" id="KW-0975">Bacterial flagellum</keyword>
<keyword evidence="12" id="KW-0282">Flagellum</keyword>
<keyword evidence="13" id="KW-1185">Reference proteome</keyword>
<dbReference type="RefSeq" id="WP_091468501.1">
    <property type="nucleotide sequence ID" value="NZ_FNFX01000001.1"/>
</dbReference>
<dbReference type="GO" id="GO:0005198">
    <property type="term" value="F:structural molecule activity"/>
    <property type="evidence" value="ECO:0007669"/>
    <property type="project" value="UniProtKB-UniRule"/>
</dbReference>
<dbReference type="Pfam" id="PF06429">
    <property type="entry name" value="Flg_bbr_C"/>
    <property type="match status" value="1"/>
</dbReference>
<evidence type="ECO:0000256" key="7">
    <source>
        <dbReference type="RuleBase" id="RU362065"/>
    </source>
</evidence>
<dbReference type="EMBL" id="FNFX01000001">
    <property type="protein sequence ID" value="SDK12521.1"/>
    <property type="molecule type" value="Genomic_DNA"/>
</dbReference>
<dbReference type="NCBIfam" id="TIGR02492">
    <property type="entry name" value="flgK_ends"/>
    <property type="match status" value="1"/>
</dbReference>
<dbReference type="GO" id="GO:0044780">
    <property type="term" value="P:bacterial-type flagellum assembly"/>
    <property type="evidence" value="ECO:0007669"/>
    <property type="project" value="InterPro"/>
</dbReference>
<keyword evidence="5 7" id="KW-0964">Secreted</keyword>
<keyword evidence="12" id="KW-0966">Cell projection</keyword>
<dbReference type="Pfam" id="PF21158">
    <property type="entry name" value="flgK_1st_1"/>
    <property type="match status" value="1"/>
</dbReference>
<dbReference type="GO" id="GO:0009424">
    <property type="term" value="C:bacterial-type flagellum hook"/>
    <property type="evidence" value="ECO:0007669"/>
    <property type="project" value="UniProtKB-UniRule"/>
</dbReference>
<evidence type="ECO:0000256" key="5">
    <source>
        <dbReference type="ARBA" id="ARBA00022525"/>
    </source>
</evidence>
<dbReference type="PANTHER" id="PTHR30033">
    <property type="entry name" value="FLAGELLAR HOOK-ASSOCIATED PROTEIN 1"/>
    <property type="match status" value="1"/>
</dbReference>
<comment type="similarity">
    <text evidence="3 7">Belongs to the flagella basal body rod proteins family.</text>
</comment>
<evidence type="ECO:0000259" key="8">
    <source>
        <dbReference type="Pfam" id="PF00460"/>
    </source>
</evidence>
<dbReference type="InterPro" id="IPR053927">
    <property type="entry name" value="FlgK_helical"/>
</dbReference>
<accession>A0A1G8ZBR8</accession>
<feature type="domain" description="Flagellar hook-associated protein 1 D2-like" evidence="10">
    <location>
        <begin position="336"/>
        <end position="413"/>
    </location>
</feature>
<reference evidence="13" key="1">
    <citation type="submission" date="2016-10" db="EMBL/GenBank/DDBJ databases">
        <authorList>
            <person name="Varghese N."/>
            <person name="Submissions S."/>
        </authorList>
    </citation>
    <scope>NUCLEOTIDE SEQUENCE [LARGE SCALE GENOMIC DNA]</scope>
    <source>
        <strain evidence="13">CBMB127</strain>
    </source>
</reference>
<proteinExistence type="inferred from homology"/>
<dbReference type="STRING" id="492660.SAMN05192566_0208"/>
<name>A0A1G8ZBR8_9PROT</name>
<evidence type="ECO:0000259" key="11">
    <source>
        <dbReference type="Pfam" id="PF22638"/>
    </source>
</evidence>
<evidence type="ECO:0000256" key="3">
    <source>
        <dbReference type="ARBA" id="ARBA00009677"/>
    </source>
</evidence>
<dbReference type="PANTHER" id="PTHR30033:SF1">
    <property type="entry name" value="FLAGELLAR HOOK-ASSOCIATED PROTEIN 1"/>
    <property type="match status" value="1"/>
</dbReference>
<dbReference type="GO" id="GO:0005576">
    <property type="term" value="C:extracellular region"/>
    <property type="evidence" value="ECO:0007669"/>
    <property type="project" value="UniProtKB-SubCell"/>
</dbReference>
<evidence type="ECO:0000256" key="6">
    <source>
        <dbReference type="ARBA" id="ARBA00023143"/>
    </source>
</evidence>
<evidence type="ECO:0000313" key="13">
    <source>
        <dbReference type="Proteomes" id="UP000198629"/>
    </source>
</evidence>
<feature type="domain" description="Flagellar basal-body/hook protein C-terminal" evidence="9">
    <location>
        <begin position="514"/>
        <end position="556"/>
    </location>
</feature>
<dbReference type="OrthoDB" id="9802553at2"/>
<dbReference type="SUPFAM" id="SSF64518">
    <property type="entry name" value="Phase 1 flagellin"/>
    <property type="match status" value="1"/>
</dbReference>
<feature type="domain" description="Flagellar hook-associated protein FlgK helical" evidence="11">
    <location>
        <begin position="93"/>
        <end position="325"/>
    </location>
</feature>
<dbReference type="InterPro" id="IPR002371">
    <property type="entry name" value="FlgK"/>
</dbReference>
<sequence length="558" mass="58915">MSSIFNIGKSALTAAQIGITTTGHNIANASTPGYNRQVIVQSAAQAQNWGYGYIGQGTNVSSITRVYNDTLAKQMLSATSSSGASGAYYSNISDINSLLSDSSAGLGPVMTQFFSAVSAAAANPGDIATRQTVLSSANSLLGRFGAVNDRLNDIRQSLNTQISTSVDNINSYATQISQLNAAIDKARSTSGNPPNDLMDQRDLLVSQLSQEIKTTVVQQDDGSYNILIGNGMPLVVGKETYQLTTQPNPTDPGRLEVAYGNNNPKIITGSTLAGGTLGGIIAFRSETLDPVQNQIGQLAITLATQFNEQQQNGYDLNGDDGVAMFNIPQPVVTSSAYNTDPSKQATATFVAGQSSQLTSSDYTLKYTNGQYNIIRNSDKTVTPVTTLPITVDGIEFNVNTSTPAEGDEYLIRPTQAAAGKITLALDNPEKLALAERIDKDGNLVAFKGPGDNGNGLKLAQLQDNGGVRLMGSNSTRSYTQAFALMVSAVGTKTNEMMITSKADAASLEAANSAMQSESGVNLDEEAANLLRYQQAYQAAGKMMQIASQMFDVLMQLGQ</sequence>
<dbReference type="InterPro" id="IPR001444">
    <property type="entry name" value="Flag_bb_rod_N"/>
</dbReference>
<feature type="domain" description="Flagellar basal body rod protein N-terminal" evidence="8">
    <location>
        <begin position="6"/>
        <end position="34"/>
    </location>
</feature>
<dbReference type="PRINTS" id="PR01005">
    <property type="entry name" value="FLGHOOKAP1"/>
</dbReference>
<dbReference type="Proteomes" id="UP000198629">
    <property type="component" value="Unassembled WGS sequence"/>
</dbReference>
<evidence type="ECO:0000256" key="4">
    <source>
        <dbReference type="ARBA" id="ARBA00016244"/>
    </source>
</evidence>
<keyword evidence="12" id="KW-0969">Cilium</keyword>
<evidence type="ECO:0000313" key="12">
    <source>
        <dbReference type="EMBL" id="SDK12521.1"/>
    </source>
</evidence>
<gene>
    <name evidence="7" type="primary">flgK</name>
    <name evidence="12" type="ORF">SAMN05192566_0208</name>
</gene>
<dbReference type="InterPro" id="IPR049119">
    <property type="entry name" value="FlgK_D2-like"/>
</dbReference>